<organism evidence="1 2">
    <name type="scientific">Mycena rosella</name>
    <name type="common">Pink bonnet</name>
    <name type="synonym">Agaricus rosellus</name>
    <dbReference type="NCBI Taxonomy" id="1033263"/>
    <lineage>
        <taxon>Eukaryota</taxon>
        <taxon>Fungi</taxon>
        <taxon>Dikarya</taxon>
        <taxon>Basidiomycota</taxon>
        <taxon>Agaricomycotina</taxon>
        <taxon>Agaricomycetes</taxon>
        <taxon>Agaricomycetidae</taxon>
        <taxon>Agaricales</taxon>
        <taxon>Marasmiineae</taxon>
        <taxon>Mycenaceae</taxon>
        <taxon>Mycena</taxon>
    </lineage>
</organism>
<evidence type="ECO:0000313" key="2">
    <source>
        <dbReference type="Proteomes" id="UP001221757"/>
    </source>
</evidence>
<dbReference type="EMBL" id="JARKIE010000327">
    <property type="protein sequence ID" value="KAJ7654160.1"/>
    <property type="molecule type" value="Genomic_DNA"/>
</dbReference>
<comment type="caution">
    <text evidence="1">The sequence shown here is derived from an EMBL/GenBank/DDBJ whole genome shotgun (WGS) entry which is preliminary data.</text>
</comment>
<keyword evidence="2" id="KW-1185">Reference proteome</keyword>
<protein>
    <submittedName>
        <fullName evidence="1">Uncharacterized protein</fullName>
    </submittedName>
</protein>
<accession>A0AAD7CMZ3</accession>
<name>A0AAD7CMZ3_MYCRO</name>
<dbReference type="AlphaFoldDB" id="A0AAD7CMZ3"/>
<dbReference type="Proteomes" id="UP001221757">
    <property type="component" value="Unassembled WGS sequence"/>
</dbReference>
<reference evidence="1" key="1">
    <citation type="submission" date="2023-03" db="EMBL/GenBank/DDBJ databases">
        <title>Massive genome expansion in bonnet fungi (Mycena s.s.) driven by repeated elements and novel gene families across ecological guilds.</title>
        <authorList>
            <consortium name="Lawrence Berkeley National Laboratory"/>
            <person name="Harder C.B."/>
            <person name="Miyauchi S."/>
            <person name="Viragh M."/>
            <person name="Kuo A."/>
            <person name="Thoen E."/>
            <person name="Andreopoulos B."/>
            <person name="Lu D."/>
            <person name="Skrede I."/>
            <person name="Drula E."/>
            <person name="Henrissat B."/>
            <person name="Morin E."/>
            <person name="Kohler A."/>
            <person name="Barry K."/>
            <person name="LaButti K."/>
            <person name="Morin E."/>
            <person name="Salamov A."/>
            <person name="Lipzen A."/>
            <person name="Mereny Z."/>
            <person name="Hegedus B."/>
            <person name="Baldrian P."/>
            <person name="Stursova M."/>
            <person name="Weitz H."/>
            <person name="Taylor A."/>
            <person name="Grigoriev I.V."/>
            <person name="Nagy L.G."/>
            <person name="Martin F."/>
            <person name="Kauserud H."/>
        </authorList>
    </citation>
    <scope>NUCLEOTIDE SEQUENCE</scope>
    <source>
        <strain evidence="1">CBHHK067</strain>
    </source>
</reference>
<gene>
    <name evidence="1" type="ORF">B0H17DRAFT_1214486</name>
</gene>
<sequence>MTSYKDTYIKAAELSKVKAGKLYDEVTNVYLKKFEYHTAWDKDLASDQDVASDVDDEEDVNKLSTEEAEARSTYHDIVRGKIGVWLRGVERETEAFKAEVAGALAAEHKAALEKEPASRDHGAQPVTKEVWNGEMEASGRGTRALAAEHKVALEAYRRLYPRGAQHPEEYQVALDNAVYYLQPFVTAVQEQFEMNVALLLCGPVPDHGGTIEMHSTHAGMSKGLVLRIWADFDRAGFKAARRSFQEFS</sequence>
<evidence type="ECO:0000313" key="1">
    <source>
        <dbReference type="EMBL" id="KAJ7654160.1"/>
    </source>
</evidence>
<proteinExistence type="predicted"/>